<evidence type="ECO:0000256" key="2">
    <source>
        <dbReference type="ARBA" id="ARBA00010157"/>
    </source>
</evidence>
<evidence type="ECO:0000259" key="8">
    <source>
        <dbReference type="Pfam" id="PF03176"/>
    </source>
</evidence>
<sequence length="946" mass="103180">MSNRPSYIARTIHRLAVPIILGWLVVVAIATFAVPSLERVGAENSVSLSPQGAPAFQAMKRMGEVFEESDSDSVAMIVLEGEQPLGDEAHRYYDDLIRQLRADTVHVQHVQDYWGDLLTASGVASADGLGAYVQLNLAGNQGEALANKSVAAVRGIVDRTPPPPGVSVYVTGPAPLVTDMNHAGDNSIIKITAVTLVVIFAMLFFFYRSIVTVVLLLAMMGIQVQAARGVVAFLGDEGLIGLSTFAVNLLVSLTIAVGTDYCIFFTGRYQEARQAGADPETAYHTTYRSVAKVVVGSGLTIAGAIFCLSFARLPYFQTMGVPTAVGMVVAIVVAVTLIPAALAVGGRFGLFEPKRTLMFRRWRRIGTVVTRWPVPVLVAACAIAFIGILALPGYQTSYDDRLYVPQDIPANVGYAASERHFPESRMMPDILMIEADHDMRNPTDFLVLHKLARNVFAVPGIATVQSITRPEGTPIERTSIPFQISLQSAGLMQVLPFGKERINDMLKQAEGLSTMIGQMERTYRLMSQMSEITAETVVINREIAEVTDTLRDHIADFDDFFRPIRNYLYWESHCENIPICHGVRSIFHALDVADEISDSMREILWRVERMSAYQQQLVTLFPPMIETMKSMRFMMLTMYSTMSGMFAIIDDSTANASAMGQVYDDAQNDDSFYLPPEVFDNEDFKRAMGLFFSPDGKAVRLILTHRGDPGTPEGISRVDAVRTAAEEALKVTPLENATIYLAGTAATFKDLQEGSTYDLLIAGVAALCLILSIMLIMTRSFIAALVIVGTVALSLGAAFGLSVLIWQHILGIELHWLVLAMSLIVLLAVGADYNLLLVSRMKEEIGAGLNTGIIRAMGGSGKVVTAAGLVFAFTMLSMVASDLRIIGQVGSTIGLGLLFDTLVVRAFMTPSIAALLGRWFWWPLRVHPRPASVRPADRRPLVTQGG</sequence>
<feature type="transmembrane region" description="Helical" evidence="7">
    <location>
        <begin position="325"/>
        <end position="351"/>
    </location>
</feature>
<feature type="transmembrane region" description="Helical" evidence="7">
    <location>
        <begin position="188"/>
        <end position="207"/>
    </location>
</feature>
<evidence type="ECO:0000313" key="9">
    <source>
        <dbReference type="EMBL" id="CAJ1501467.1"/>
    </source>
</evidence>
<feature type="domain" description="Membrane transport protein MMPL" evidence="8">
    <location>
        <begin position="47"/>
        <end position="376"/>
    </location>
</feature>
<evidence type="ECO:0000256" key="4">
    <source>
        <dbReference type="ARBA" id="ARBA00022692"/>
    </source>
</evidence>
<dbReference type="SUPFAM" id="SSF82866">
    <property type="entry name" value="Multidrug efflux transporter AcrB transmembrane domain"/>
    <property type="match status" value="2"/>
</dbReference>
<dbReference type="Gene3D" id="1.20.1640.10">
    <property type="entry name" value="Multidrug efflux transporter AcrB transmembrane domain"/>
    <property type="match status" value="2"/>
</dbReference>
<feature type="transmembrane region" description="Helical" evidence="7">
    <location>
        <begin position="859"/>
        <end position="879"/>
    </location>
</feature>
<keyword evidence="3" id="KW-1003">Cell membrane</keyword>
<dbReference type="PANTHER" id="PTHR33406:SF6">
    <property type="entry name" value="MEMBRANE PROTEIN YDGH-RELATED"/>
    <property type="match status" value="1"/>
</dbReference>
<reference evidence="9 10" key="1">
    <citation type="submission" date="2023-08" db="EMBL/GenBank/DDBJ databases">
        <authorList>
            <person name="Folkvardsen B D."/>
            <person name="Norman A."/>
        </authorList>
    </citation>
    <scope>NUCLEOTIDE SEQUENCE [LARGE SCALE GENOMIC DNA]</scope>
    <source>
        <strain evidence="9 10">Mu0053</strain>
    </source>
</reference>
<evidence type="ECO:0000256" key="7">
    <source>
        <dbReference type="SAM" id="Phobius"/>
    </source>
</evidence>
<proteinExistence type="inferred from homology"/>
<feature type="domain" description="Membrane transport protein MMPL" evidence="8">
    <location>
        <begin position="598"/>
        <end position="932"/>
    </location>
</feature>
<accession>A0ABN9N6S3</accession>
<evidence type="ECO:0000256" key="3">
    <source>
        <dbReference type="ARBA" id="ARBA00022475"/>
    </source>
</evidence>
<comment type="subcellular location">
    <subcellularLocation>
        <location evidence="1">Cell membrane</location>
        <topology evidence="1">Multi-pass membrane protein</topology>
    </subcellularLocation>
</comment>
<dbReference type="InterPro" id="IPR004707">
    <property type="entry name" value="MmpL_fam"/>
</dbReference>
<protein>
    <submittedName>
        <fullName evidence="9">RND family transporter</fullName>
    </submittedName>
</protein>
<dbReference type="Pfam" id="PF03176">
    <property type="entry name" value="MMPL"/>
    <property type="match status" value="2"/>
</dbReference>
<feature type="transmembrane region" description="Helical" evidence="7">
    <location>
        <begin position="815"/>
        <end position="838"/>
    </location>
</feature>
<evidence type="ECO:0000256" key="6">
    <source>
        <dbReference type="ARBA" id="ARBA00023136"/>
    </source>
</evidence>
<feature type="transmembrane region" description="Helical" evidence="7">
    <location>
        <begin position="12"/>
        <end position="34"/>
    </location>
</feature>
<evidence type="ECO:0000313" key="10">
    <source>
        <dbReference type="Proteomes" id="UP001190465"/>
    </source>
</evidence>
<dbReference type="NCBIfam" id="TIGR00833">
    <property type="entry name" value="actII"/>
    <property type="match status" value="1"/>
</dbReference>
<evidence type="ECO:0000256" key="5">
    <source>
        <dbReference type="ARBA" id="ARBA00022989"/>
    </source>
</evidence>
<keyword evidence="10" id="KW-1185">Reference proteome</keyword>
<dbReference type="EMBL" id="OY726397">
    <property type="protein sequence ID" value="CAJ1501467.1"/>
    <property type="molecule type" value="Genomic_DNA"/>
</dbReference>
<dbReference type="PANTHER" id="PTHR33406">
    <property type="entry name" value="MEMBRANE PROTEIN MJ1562-RELATED"/>
    <property type="match status" value="1"/>
</dbReference>
<feature type="transmembrane region" description="Helical" evidence="7">
    <location>
        <begin position="759"/>
        <end position="777"/>
    </location>
</feature>
<dbReference type="RefSeq" id="WP_308482120.1">
    <property type="nucleotide sequence ID" value="NZ_OY726397.1"/>
</dbReference>
<dbReference type="InterPro" id="IPR004869">
    <property type="entry name" value="MMPL_dom"/>
</dbReference>
<feature type="transmembrane region" description="Helical" evidence="7">
    <location>
        <begin position="293"/>
        <end position="313"/>
    </location>
</feature>
<feature type="transmembrane region" description="Helical" evidence="7">
    <location>
        <begin position="240"/>
        <end position="264"/>
    </location>
</feature>
<feature type="transmembrane region" description="Helical" evidence="7">
    <location>
        <begin position="372"/>
        <end position="394"/>
    </location>
</feature>
<feature type="transmembrane region" description="Helical" evidence="7">
    <location>
        <begin position="214"/>
        <end position="234"/>
    </location>
</feature>
<keyword evidence="6 7" id="KW-0472">Membrane</keyword>
<keyword evidence="5 7" id="KW-1133">Transmembrane helix</keyword>
<evidence type="ECO:0000256" key="1">
    <source>
        <dbReference type="ARBA" id="ARBA00004651"/>
    </source>
</evidence>
<dbReference type="Proteomes" id="UP001190465">
    <property type="component" value="Chromosome"/>
</dbReference>
<name>A0ABN9N6S3_9MYCO</name>
<organism evidence="9 10">
    <name type="scientific">[Mycobacterium] burgundiense</name>
    <dbReference type="NCBI Taxonomy" id="3064286"/>
    <lineage>
        <taxon>Bacteria</taxon>
        <taxon>Bacillati</taxon>
        <taxon>Actinomycetota</taxon>
        <taxon>Actinomycetes</taxon>
        <taxon>Mycobacteriales</taxon>
        <taxon>Mycobacteriaceae</taxon>
        <taxon>Mycolicibacterium</taxon>
    </lineage>
</organism>
<comment type="similarity">
    <text evidence="2">Belongs to the resistance-nodulation-cell division (RND) (TC 2.A.6) family. MmpL subfamily.</text>
</comment>
<dbReference type="InterPro" id="IPR050545">
    <property type="entry name" value="Mycobact_MmpL"/>
</dbReference>
<feature type="transmembrane region" description="Helical" evidence="7">
    <location>
        <begin position="784"/>
        <end position="809"/>
    </location>
</feature>
<feature type="transmembrane region" description="Helical" evidence="7">
    <location>
        <begin position="885"/>
        <end position="908"/>
    </location>
</feature>
<gene>
    <name evidence="9" type="ORF">MU0053_001934</name>
</gene>
<keyword evidence="4 7" id="KW-0812">Transmembrane</keyword>